<dbReference type="AlphaFoldDB" id="A0A9X1S5R7"/>
<feature type="transmembrane region" description="Helical" evidence="1">
    <location>
        <begin position="60"/>
        <end position="78"/>
    </location>
</feature>
<reference evidence="3" key="1">
    <citation type="submission" date="2021-10" db="EMBL/GenBank/DDBJ databases">
        <title>Novel species in genus Arthrobacter.</title>
        <authorList>
            <person name="Liu Y."/>
        </authorList>
    </citation>
    <scope>NUCLEOTIDE SEQUENCE</scope>
    <source>
        <strain evidence="3">Zg-Y809</strain>
    </source>
</reference>
<dbReference type="RefSeq" id="WP_227908073.1">
    <property type="nucleotide sequence ID" value="NZ_CP095461.1"/>
</dbReference>
<protein>
    <submittedName>
        <fullName evidence="3">PH domain-containing protein</fullName>
    </submittedName>
</protein>
<sequence length="191" mass="21177">MSIRLTLAPGERIIVASRPHARQLVWPVLFAVVVCAAAGFGCGYLDRDALPGQVADWRGYLQSAVVVVAAVLLARFSVPPVLRWAFSRYIVTSQRLIHRQGVLRRRERELALASVFQLEAWQTVADRMQRSGTLVADVGYGQTVHYEHVPEVHKFKAIVLAAIGQLPMTAMFDGVDIEGDGDYDYEGRGDE</sequence>
<dbReference type="InterPro" id="IPR005182">
    <property type="entry name" value="YdbS-like_PH"/>
</dbReference>
<dbReference type="PANTHER" id="PTHR37938:SF1">
    <property type="entry name" value="BLL0215 PROTEIN"/>
    <property type="match status" value="1"/>
</dbReference>
<keyword evidence="1" id="KW-1133">Transmembrane helix</keyword>
<dbReference type="Pfam" id="PF03703">
    <property type="entry name" value="bPH_2"/>
    <property type="match status" value="1"/>
</dbReference>
<evidence type="ECO:0000259" key="2">
    <source>
        <dbReference type="Pfam" id="PF03703"/>
    </source>
</evidence>
<comment type="caution">
    <text evidence="3">The sequence shown here is derived from an EMBL/GenBank/DDBJ whole genome shotgun (WGS) entry which is preliminary data.</text>
</comment>
<proteinExistence type="predicted"/>
<gene>
    <name evidence="3" type="ORF">LJ751_10000</name>
</gene>
<keyword evidence="1" id="KW-0812">Transmembrane</keyword>
<feature type="domain" description="YdbS-like PH" evidence="2">
    <location>
        <begin position="84"/>
        <end position="157"/>
    </location>
</feature>
<dbReference type="Proteomes" id="UP001139264">
    <property type="component" value="Unassembled WGS sequence"/>
</dbReference>
<feature type="transmembrane region" description="Helical" evidence="1">
    <location>
        <begin position="21"/>
        <end position="40"/>
    </location>
</feature>
<dbReference type="PANTHER" id="PTHR37938">
    <property type="entry name" value="BLL0215 PROTEIN"/>
    <property type="match status" value="1"/>
</dbReference>
<evidence type="ECO:0000313" key="4">
    <source>
        <dbReference type="Proteomes" id="UP001139264"/>
    </source>
</evidence>
<name>A0A9X1S5R7_9MICC</name>
<evidence type="ECO:0000256" key="1">
    <source>
        <dbReference type="SAM" id="Phobius"/>
    </source>
</evidence>
<keyword evidence="1" id="KW-0472">Membrane</keyword>
<organism evidence="3 4">
    <name type="scientific">Arthrobacter gengyunqii</name>
    <dbReference type="NCBI Taxonomy" id="2886940"/>
    <lineage>
        <taxon>Bacteria</taxon>
        <taxon>Bacillati</taxon>
        <taxon>Actinomycetota</taxon>
        <taxon>Actinomycetes</taxon>
        <taxon>Micrococcales</taxon>
        <taxon>Micrococcaceae</taxon>
        <taxon>Arthrobacter</taxon>
    </lineage>
</organism>
<accession>A0A9X1S5R7</accession>
<dbReference type="EMBL" id="JAJFZP010000007">
    <property type="protein sequence ID" value="MCC3269695.1"/>
    <property type="molecule type" value="Genomic_DNA"/>
</dbReference>
<evidence type="ECO:0000313" key="3">
    <source>
        <dbReference type="EMBL" id="MCC3269695.1"/>
    </source>
</evidence>